<accession>A0ABM7XCC1</accession>
<reference evidence="2" key="1">
    <citation type="journal article" date="2022" name="Int. J. Syst. Evol. Microbiol.">
        <title>Anaeromyxobacter oryzae sp. nov., Anaeromyxobacter diazotrophicus sp. nov. and Anaeromyxobacter paludicola sp. nov., isolated from paddy soils.</title>
        <authorList>
            <person name="Itoh H."/>
            <person name="Xu Z."/>
            <person name="Mise K."/>
            <person name="Masuda Y."/>
            <person name="Ushijima N."/>
            <person name="Hayakawa C."/>
            <person name="Shiratori Y."/>
            <person name="Senoo K."/>
        </authorList>
    </citation>
    <scope>NUCLEOTIDE SEQUENCE [LARGE SCALE GENOMIC DNA]</scope>
    <source>
        <strain evidence="2">Red630</strain>
    </source>
</reference>
<dbReference type="InterPro" id="IPR018247">
    <property type="entry name" value="EF_Hand_1_Ca_BS"/>
</dbReference>
<organism evidence="1 2">
    <name type="scientific">Anaeromyxobacter paludicola</name>
    <dbReference type="NCBI Taxonomy" id="2918171"/>
    <lineage>
        <taxon>Bacteria</taxon>
        <taxon>Pseudomonadati</taxon>
        <taxon>Myxococcota</taxon>
        <taxon>Myxococcia</taxon>
        <taxon>Myxococcales</taxon>
        <taxon>Cystobacterineae</taxon>
        <taxon>Anaeromyxobacteraceae</taxon>
        <taxon>Anaeromyxobacter</taxon>
    </lineage>
</organism>
<keyword evidence="2" id="KW-1185">Reference proteome</keyword>
<gene>
    <name evidence="1" type="ORF">AMPC_26110</name>
</gene>
<dbReference type="Pfam" id="PF00404">
    <property type="entry name" value="Dockerin_1"/>
    <property type="match status" value="1"/>
</dbReference>
<dbReference type="EMBL" id="AP025592">
    <property type="protein sequence ID" value="BDG09498.1"/>
    <property type="molecule type" value="Genomic_DNA"/>
</dbReference>
<dbReference type="Proteomes" id="UP001162734">
    <property type="component" value="Chromosome"/>
</dbReference>
<dbReference type="InterPro" id="IPR002105">
    <property type="entry name" value="Dockerin_1_rpt"/>
</dbReference>
<evidence type="ECO:0000313" key="2">
    <source>
        <dbReference type="Proteomes" id="UP001162734"/>
    </source>
</evidence>
<protein>
    <recommendedName>
        <fullName evidence="3">EF-hand domain-containing protein</fullName>
    </recommendedName>
</protein>
<proteinExistence type="predicted"/>
<dbReference type="PROSITE" id="PS00018">
    <property type="entry name" value="EF_HAND_1"/>
    <property type="match status" value="1"/>
</dbReference>
<sequence>MASAVARTLDSCAPRDPETSTMTIPGRACLPPLCLLALLAAACGGPDPEPVAAASTAATRGASLAASPNPVLEGATFHLAGCGFAASLPVTLTDTAPGGSTTSFGGVADASGCLAVDHAAGYAPGAHTVAATQLLKRNQSTLVAQASLSVSPAPLAATSEQYTFRWDATKGCVSEDDALSWSAAGYLAPGQSYTFTPRYPDCNDPRAVMVHVAAETGASLRISTVVPAADGNSNDPGQAGMAIHADTRSGVAQLCMFPNTSGIGSAGYAITITNVGTTTANAITVSGKDTNDWPYYYWADCLAADADHDGWSDSLEHAMAQLVYPTGNYLYGATPAGSNYLRSCGTPQANDEFDFWPPDLDDDGVVTQADVALVSAHVGEGNGIPWSAITPDPNLPQSFWSHVGAWNRFDLNADGVVDAKDVAIVQGLLGARCAP</sequence>
<name>A0ABM7XCC1_9BACT</name>
<evidence type="ECO:0008006" key="3">
    <source>
        <dbReference type="Google" id="ProtNLM"/>
    </source>
</evidence>
<dbReference type="InterPro" id="IPR036439">
    <property type="entry name" value="Dockerin_dom_sf"/>
</dbReference>
<evidence type="ECO:0000313" key="1">
    <source>
        <dbReference type="EMBL" id="BDG09498.1"/>
    </source>
</evidence>
<dbReference type="Gene3D" id="1.10.1330.10">
    <property type="entry name" value="Dockerin domain"/>
    <property type="match status" value="1"/>
</dbReference>